<gene>
    <name evidence="1" type="ORF">AAFF_G00402240</name>
</gene>
<evidence type="ECO:0000313" key="1">
    <source>
        <dbReference type="EMBL" id="KAJ8415667.1"/>
    </source>
</evidence>
<reference evidence="1" key="1">
    <citation type="journal article" date="2023" name="Science">
        <title>Genome structures resolve the early diversification of teleost fishes.</title>
        <authorList>
            <person name="Parey E."/>
            <person name="Louis A."/>
            <person name="Montfort J."/>
            <person name="Bouchez O."/>
            <person name="Roques C."/>
            <person name="Iampietro C."/>
            <person name="Lluch J."/>
            <person name="Castinel A."/>
            <person name="Donnadieu C."/>
            <person name="Desvignes T."/>
            <person name="Floi Bucao C."/>
            <person name="Jouanno E."/>
            <person name="Wen M."/>
            <person name="Mejri S."/>
            <person name="Dirks R."/>
            <person name="Jansen H."/>
            <person name="Henkel C."/>
            <person name="Chen W.J."/>
            <person name="Zahm M."/>
            <person name="Cabau C."/>
            <person name="Klopp C."/>
            <person name="Thompson A.W."/>
            <person name="Robinson-Rechavi M."/>
            <person name="Braasch I."/>
            <person name="Lecointre G."/>
            <person name="Bobe J."/>
            <person name="Postlethwait J.H."/>
            <person name="Berthelot C."/>
            <person name="Roest Crollius H."/>
            <person name="Guiguen Y."/>
        </authorList>
    </citation>
    <scope>NUCLEOTIDE SEQUENCE</scope>
    <source>
        <strain evidence="1">NC1722</strain>
    </source>
</reference>
<dbReference type="PANTHER" id="PTHR47241:SF1">
    <property type="entry name" value="BED-TYPE DOMAIN-CONTAINING PROTEIN"/>
    <property type="match status" value="1"/>
</dbReference>
<dbReference type="AlphaFoldDB" id="A0AAD7T7B8"/>
<name>A0AAD7T7B8_9TELE</name>
<dbReference type="InterPro" id="IPR012337">
    <property type="entry name" value="RNaseH-like_sf"/>
</dbReference>
<dbReference type="InterPro" id="IPR052865">
    <property type="entry name" value="Zinc_finger_BED"/>
</dbReference>
<accession>A0AAD7T7B8</accession>
<organism evidence="1 2">
    <name type="scientific">Aldrovandia affinis</name>
    <dbReference type="NCBI Taxonomy" id="143900"/>
    <lineage>
        <taxon>Eukaryota</taxon>
        <taxon>Metazoa</taxon>
        <taxon>Chordata</taxon>
        <taxon>Craniata</taxon>
        <taxon>Vertebrata</taxon>
        <taxon>Euteleostomi</taxon>
        <taxon>Actinopterygii</taxon>
        <taxon>Neopterygii</taxon>
        <taxon>Teleostei</taxon>
        <taxon>Notacanthiformes</taxon>
        <taxon>Halosauridae</taxon>
        <taxon>Aldrovandia</taxon>
    </lineage>
</organism>
<dbReference type="Proteomes" id="UP001221898">
    <property type="component" value="Unassembled WGS sequence"/>
</dbReference>
<proteinExistence type="predicted"/>
<sequence length="172" mass="18841">MKANDGGDWESVNCFAHTLQLAINEAFKAATSLERIAGACSELVTHFHHSTIATNALLAKQLTLPKHKVIHCCKPRWNPLYHMFARLAEQRWAVCAVLLGRAVTKHSNARNLELRDDYWRLLAEITPVLKSLATAATCGQTAVSCPVMRGLTSGGDGAYRKEGGVSGARCRR</sequence>
<dbReference type="PANTHER" id="PTHR47241">
    <property type="entry name" value="FINGER PROTEIN, PUTATIVE-RELATED"/>
    <property type="match status" value="1"/>
</dbReference>
<comment type="caution">
    <text evidence="1">The sequence shown here is derived from an EMBL/GenBank/DDBJ whole genome shotgun (WGS) entry which is preliminary data.</text>
</comment>
<dbReference type="SUPFAM" id="SSF53098">
    <property type="entry name" value="Ribonuclease H-like"/>
    <property type="match status" value="1"/>
</dbReference>
<evidence type="ECO:0000313" key="2">
    <source>
        <dbReference type="Proteomes" id="UP001221898"/>
    </source>
</evidence>
<dbReference type="EMBL" id="JAINUG010000008">
    <property type="protein sequence ID" value="KAJ8415667.1"/>
    <property type="molecule type" value="Genomic_DNA"/>
</dbReference>
<protein>
    <submittedName>
        <fullName evidence="1">Uncharacterized protein</fullName>
    </submittedName>
</protein>
<keyword evidence="2" id="KW-1185">Reference proteome</keyword>